<evidence type="ECO:0000313" key="2">
    <source>
        <dbReference type="Proteomes" id="UP001595772"/>
    </source>
</evidence>
<dbReference type="Gene3D" id="3.30.70.270">
    <property type="match status" value="1"/>
</dbReference>
<keyword evidence="2" id="KW-1185">Reference proteome</keyword>
<name>A0ABV8GU78_9BACI</name>
<evidence type="ECO:0000313" key="1">
    <source>
        <dbReference type="EMBL" id="MFC4023450.1"/>
    </source>
</evidence>
<organism evidence="1 2">
    <name type="scientific">Oceanobacillus longus</name>
    <dbReference type="NCBI Taxonomy" id="930120"/>
    <lineage>
        <taxon>Bacteria</taxon>
        <taxon>Bacillati</taxon>
        <taxon>Bacillota</taxon>
        <taxon>Bacilli</taxon>
        <taxon>Bacillales</taxon>
        <taxon>Bacillaceae</taxon>
        <taxon>Oceanobacillus</taxon>
    </lineage>
</organism>
<dbReference type="RefSeq" id="WP_379495955.1">
    <property type="nucleotide sequence ID" value="NZ_JBHSAO010000003.1"/>
</dbReference>
<dbReference type="EMBL" id="JBHSAO010000003">
    <property type="protein sequence ID" value="MFC4023450.1"/>
    <property type="molecule type" value="Genomic_DNA"/>
</dbReference>
<reference evidence="2" key="1">
    <citation type="journal article" date="2019" name="Int. J. Syst. Evol. Microbiol.">
        <title>The Global Catalogue of Microorganisms (GCM) 10K type strain sequencing project: providing services to taxonomists for standard genome sequencing and annotation.</title>
        <authorList>
            <consortium name="The Broad Institute Genomics Platform"/>
            <consortium name="The Broad Institute Genome Sequencing Center for Infectious Disease"/>
            <person name="Wu L."/>
            <person name="Ma J."/>
        </authorList>
    </citation>
    <scope>NUCLEOTIDE SEQUENCE [LARGE SCALE GENOMIC DNA]</scope>
    <source>
        <strain evidence="2">IBRC-M 10703</strain>
    </source>
</reference>
<gene>
    <name evidence="1" type="ORF">ACFOUV_06375</name>
</gene>
<protein>
    <recommendedName>
        <fullName evidence="3">Transcriptional regulator</fullName>
    </recommendedName>
</protein>
<proteinExistence type="predicted"/>
<evidence type="ECO:0008006" key="3">
    <source>
        <dbReference type="Google" id="ProtNLM"/>
    </source>
</evidence>
<dbReference type="InterPro" id="IPR043128">
    <property type="entry name" value="Rev_trsase/Diguanyl_cyclase"/>
</dbReference>
<comment type="caution">
    <text evidence="1">The sequence shown here is derived from an EMBL/GenBank/DDBJ whole genome shotgun (WGS) entry which is preliminary data.</text>
</comment>
<sequence>MKTKIAVFGRAETIERVHTFIEEYENIEILPFTYSHSKVVTEMIENAFMCDVYLFTEPLSYSYAHQKIKRKKLPAVVVANNEYMILSSLYKLRQKHSQELNRISLDILNEKHIEEVRKELDFNEKQIYSYSYGKDESPDIEKIASFHKKLWDDGKIDYVLSSSKEVESHMKNYGIPVSAMIIPDVNLKEAIQQANSLTVLNQSKGAQLVTGYIRIKDTEAVHAEKQEIYEENIYKLKQILINFGKQSDALLSHNRNDHFVIVGTKKLLDHLQNHYRNFPLLSEIQSTLSMPIDMGYGLGLHAKESEENALLALDKSSKDSRSLCYIVNERQDTIGPIGIKRDIDTSNLFHALIHKARLNNELSYNFIDFITDRNNEPFSSNDIATFYKVTKRSAERTVNKLLTGDVIRVSGEERPYLKGRPRKLFTLNQ</sequence>
<dbReference type="Proteomes" id="UP001595772">
    <property type="component" value="Unassembled WGS sequence"/>
</dbReference>
<accession>A0ABV8GU78</accession>